<keyword evidence="13" id="KW-0511">Multifunctional enzyme</keyword>
<keyword evidence="12" id="KW-0572">Peptidoglycan-anchor</keyword>
<comment type="catalytic activity">
    <reaction evidence="1">
        <text>a ribonucleoside 3'-phosphate + H2O = a ribonucleoside + phosphate</text>
        <dbReference type="Rhea" id="RHEA:10144"/>
        <dbReference type="ChEBI" id="CHEBI:13197"/>
        <dbReference type="ChEBI" id="CHEBI:15377"/>
        <dbReference type="ChEBI" id="CHEBI:18254"/>
        <dbReference type="ChEBI" id="CHEBI:43474"/>
        <dbReference type="EC" id="3.1.3.6"/>
    </reaction>
</comment>
<keyword evidence="10" id="KW-0547">Nucleotide-binding</keyword>
<dbReference type="NCBIfam" id="TIGR01167">
    <property type="entry name" value="LPXTG_anchor"/>
    <property type="match status" value="1"/>
</dbReference>
<evidence type="ECO:0000256" key="14">
    <source>
        <dbReference type="SAM" id="MobiDB-lite"/>
    </source>
</evidence>
<dbReference type="PROSITE" id="PS00786">
    <property type="entry name" value="5_NUCLEOTIDASE_2"/>
    <property type="match status" value="1"/>
</dbReference>
<feature type="region of interest" description="Disordered" evidence="14">
    <location>
        <begin position="765"/>
        <end position="797"/>
    </location>
</feature>
<dbReference type="InterPro" id="IPR008334">
    <property type="entry name" value="5'-Nucleotdase_C"/>
</dbReference>
<dbReference type="SUPFAM" id="SSF56300">
    <property type="entry name" value="Metallo-dependent phosphatases"/>
    <property type="match status" value="1"/>
</dbReference>
<keyword evidence="7" id="KW-0964">Secreted</keyword>
<evidence type="ECO:0000256" key="3">
    <source>
        <dbReference type="ARBA" id="ARBA00001968"/>
    </source>
</evidence>
<dbReference type="InterPro" id="IPR006179">
    <property type="entry name" value="5_nucleotidase/apyrase"/>
</dbReference>
<evidence type="ECO:0000256" key="13">
    <source>
        <dbReference type="ARBA" id="ARBA00023268"/>
    </source>
</evidence>
<dbReference type="Gene3D" id="3.60.21.10">
    <property type="match status" value="1"/>
</dbReference>
<dbReference type="NCBIfam" id="NF008871">
    <property type="entry name" value="PRK11907.1"/>
    <property type="match status" value="1"/>
</dbReference>
<organism evidence="18 19">
    <name type="scientific">Streptococcus suis</name>
    <dbReference type="NCBI Taxonomy" id="1307"/>
    <lineage>
        <taxon>Bacteria</taxon>
        <taxon>Bacillati</taxon>
        <taxon>Bacillota</taxon>
        <taxon>Bacilli</taxon>
        <taxon>Lactobacillales</taxon>
        <taxon>Streptococcaceae</taxon>
        <taxon>Streptococcus</taxon>
    </lineage>
</organism>
<keyword evidence="11" id="KW-0378">Hydrolase</keyword>
<dbReference type="InterPro" id="IPR041827">
    <property type="entry name" value="CpdB_N"/>
</dbReference>
<keyword evidence="9 16" id="KW-0732">Signal</keyword>
<dbReference type="EMBL" id="FIFW01000003">
    <property type="protein sequence ID" value="CYU30592.1"/>
    <property type="molecule type" value="Genomic_DNA"/>
</dbReference>
<dbReference type="GO" id="GO:0009166">
    <property type="term" value="P:nucleotide catabolic process"/>
    <property type="evidence" value="ECO:0007669"/>
    <property type="project" value="InterPro"/>
</dbReference>
<feature type="region of interest" description="Disordered" evidence="14">
    <location>
        <begin position="30"/>
        <end position="109"/>
    </location>
</feature>
<dbReference type="GO" id="GO:0046872">
    <property type="term" value="F:metal ion binding"/>
    <property type="evidence" value="ECO:0007669"/>
    <property type="project" value="UniProtKB-KW"/>
</dbReference>
<dbReference type="PROSITE" id="PS50847">
    <property type="entry name" value="GRAM_POS_ANCHORING"/>
    <property type="match status" value="1"/>
</dbReference>
<evidence type="ECO:0000256" key="11">
    <source>
        <dbReference type="ARBA" id="ARBA00022801"/>
    </source>
</evidence>
<evidence type="ECO:0000256" key="15">
    <source>
        <dbReference type="SAM" id="Phobius"/>
    </source>
</evidence>
<evidence type="ECO:0000256" key="8">
    <source>
        <dbReference type="ARBA" id="ARBA00022723"/>
    </source>
</evidence>
<evidence type="ECO:0000256" key="7">
    <source>
        <dbReference type="ARBA" id="ARBA00022525"/>
    </source>
</evidence>
<dbReference type="SUPFAM" id="SSF55816">
    <property type="entry name" value="5'-nucleotidase (syn. UDP-sugar hydrolase), C-terminal domain"/>
    <property type="match status" value="1"/>
</dbReference>
<dbReference type="Pfam" id="PF00149">
    <property type="entry name" value="Metallophos"/>
    <property type="match status" value="1"/>
</dbReference>
<feature type="compositionally biased region" description="Low complexity" evidence="14">
    <location>
        <begin position="71"/>
        <end position="93"/>
    </location>
</feature>
<dbReference type="GO" id="GO:0030288">
    <property type="term" value="C:outer membrane-bounded periplasmic space"/>
    <property type="evidence" value="ECO:0007669"/>
    <property type="project" value="TreeGrafter"/>
</dbReference>
<dbReference type="GO" id="GO:0008663">
    <property type="term" value="F:2',3'-cyclic-nucleotide 2'-phosphodiesterase activity"/>
    <property type="evidence" value="ECO:0007669"/>
    <property type="project" value="UniProtKB-EC"/>
</dbReference>
<accession>A0A0Z8CSD2</accession>
<keyword evidence="15" id="KW-0812">Transmembrane</keyword>
<keyword evidence="6" id="KW-0134">Cell wall</keyword>
<feature type="compositionally biased region" description="Polar residues" evidence="14">
    <location>
        <begin position="31"/>
        <end position="42"/>
    </location>
</feature>
<name>A0A0Z8CSD2_STRSU</name>
<evidence type="ECO:0000313" key="19">
    <source>
        <dbReference type="Proteomes" id="UP000073434"/>
    </source>
</evidence>
<dbReference type="GO" id="GO:0008254">
    <property type="term" value="F:3'-nucleotidase activity"/>
    <property type="evidence" value="ECO:0007669"/>
    <property type="project" value="UniProtKB-EC"/>
</dbReference>
<feature type="transmembrane region" description="Helical" evidence="15">
    <location>
        <begin position="803"/>
        <end position="821"/>
    </location>
</feature>
<evidence type="ECO:0000256" key="2">
    <source>
        <dbReference type="ARBA" id="ARBA00001730"/>
    </source>
</evidence>
<evidence type="ECO:0000256" key="10">
    <source>
        <dbReference type="ARBA" id="ARBA00022741"/>
    </source>
</evidence>
<proteinExistence type="inferred from homology"/>
<comment type="similarity">
    <text evidence="5">Belongs to the 5'-nucleotidase family.</text>
</comment>
<dbReference type="Gene3D" id="3.90.780.10">
    <property type="entry name" value="5'-Nucleotidase, C-terminal domain"/>
    <property type="match status" value="1"/>
</dbReference>
<gene>
    <name evidence="18" type="primary">cpdB</name>
    <name evidence="18" type="ORF">ERS132385_00488</name>
</gene>
<dbReference type="GO" id="GO:0000166">
    <property type="term" value="F:nucleotide binding"/>
    <property type="evidence" value="ECO:0007669"/>
    <property type="project" value="UniProtKB-KW"/>
</dbReference>
<feature type="compositionally biased region" description="Polar residues" evidence="14">
    <location>
        <begin position="99"/>
        <end position="109"/>
    </location>
</feature>
<dbReference type="InterPro" id="IPR029052">
    <property type="entry name" value="Metallo-depent_PP-like"/>
</dbReference>
<feature type="signal peptide" evidence="16">
    <location>
        <begin position="1"/>
        <end position="27"/>
    </location>
</feature>
<evidence type="ECO:0000256" key="1">
    <source>
        <dbReference type="ARBA" id="ARBA00000527"/>
    </source>
</evidence>
<dbReference type="Pfam" id="PF02872">
    <property type="entry name" value="5_nucleotid_C"/>
    <property type="match status" value="1"/>
</dbReference>
<evidence type="ECO:0000256" key="16">
    <source>
        <dbReference type="SAM" id="SignalP"/>
    </source>
</evidence>
<evidence type="ECO:0000313" key="18">
    <source>
        <dbReference type="EMBL" id="CYU30592.1"/>
    </source>
</evidence>
<dbReference type="RefSeq" id="WP_044687979.1">
    <property type="nucleotide sequence ID" value="NZ_CEEW01000035.1"/>
</dbReference>
<dbReference type="CDD" id="cd07410">
    <property type="entry name" value="MPP_CpdB_N"/>
    <property type="match status" value="1"/>
</dbReference>
<dbReference type="PRINTS" id="PR01607">
    <property type="entry name" value="APYRASEFAMLY"/>
</dbReference>
<evidence type="ECO:0000256" key="4">
    <source>
        <dbReference type="ARBA" id="ARBA00004196"/>
    </source>
</evidence>
<dbReference type="InterPro" id="IPR019931">
    <property type="entry name" value="LPXTG_anchor"/>
</dbReference>
<dbReference type="AlphaFoldDB" id="A0A0Z8CSD2"/>
<dbReference type="InterPro" id="IPR036907">
    <property type="entry name" value="5'-Nucleotdase_C_sf"/>
</dbReference>
<dbReference type="NCBIfam" id="NF006938">
    <property type="entry name" value="PRK09420.1"/>
    <property type="match status" value="1"/>
</dbReference>
<evidence type="ECO:0000256" key="6">
    <source>
        <dbReference type="ARBA" id="ARBA00022512"/>
    </source>
</evidence>
<evidence type="ECO:0000259" key="17">
    <source>
        <dbReference type="PROSITE" id="PS50847"/>
    </source>
</evidence>
<feature type="domain" description="Gram-positive cocci surface proteins LPxTG" evidence="17">
    <location>
        <begin position="797"/>
        <end position="827"/>
    </location>
</feature>
<evidence type="ECO:0000256" key="12">
    <source>
        <dbReference type="ARBA" id="ARBA00023088"/>
    </source>
</evidence>
<feature type="chain" id="PRO_5007082903" evidence="16">
    <location>
        <begin position="28"/>
        <end position="827"/>
    </location>
</feature>
<sequence>MNFRFSKCAVALTLALLAASNPKLAQAEEILNTTPASSTEASQAVPVESDTTEEADNTESPVPATTEAENPSSSETAETSDPTSETTDTTASEARTVTPAATETSQPVEGQTVDVRILATTDLHTNLVNYDYYQDKPVETLGLAKTAVLIEEAKKENPNVVLVDNGDTIQGTPLGNYKSIVDPIKEGEQHPMYAALETLGFDVGTLGNHEFNYGLAYLEKVIRTANMPLVNANVLDPTTKDFLYTPYTIVKKTFTDTEGKKVTLNVGVTGIVPPQILNWDKAYLEGKVIVRDAVEAVRDIIPTMRENGADIVLVLSHSGIGDDQYEVGEENVGYQIASLSGVDAVITGHSHAEFPGTAEKPSFYAKYSGVDDTNGKINGTPVTMAGKYGDHLGVIDLNLVFKDGKWTTTSSKAAIRKIDTKSSVADSRIIDLAKEAHNETINYVRQQVGETTAPINSFFALVQDDPSVQIVNNAQIWYAKQQLVGTSEANLPILSAAAPFKAGTRGDASAYTDIPAGPIAIKNVADLYLYDNVVAILKINGAQLKEWLEMSAGQFNQVDPSSTEPQNLVNTDFRTYNFDVIDGVTYQYDITQPNKYDRNGKVVNETASRVRNLQYNGQDVTADQEFIVVTNNYRANGTFPGVREASVNYLLNLENRQAIINYIIAEKVINPTADNNWTFTDSIKGLDLRFLTADRAKELVANQEGLVYLQASAENEGFGEFKFVYTEPKVVTPPTGQTATDNQTSSGQSGVQITLPSGQVITLPAEKTTAPAPKHKLATTAKTSTSSATTQAGQKTLPATGEASSMLSLIGFSLIGLVGAFRKKKEN</sequence>
<comment type="catalytic activity">
    <reaction evidence="2">
        <text>a nucleoside 2',3'-cyclic phosphate + H2O = a nucleoside 3'-phosphate + H(+)</text>
        <dbReference type="Rhea" id="RHEA:19621"/>
        <dbReference type="ChEBI" id="CHEBI:15377"/>
        <dbReference type="ChEBI" id="CHEBI:15378"/>
        <dbReference type="ChEBI" id="CHEBI:66949"/>
        <dbReference type="ChEBI" id="CHEBI:66954"/>
        <dbReference type="EC" id="3.1.4.16"/>
    </reaction>
</comment>
<keyword evidence="8" id="KW-0479">Metal-binding</keyword>
<keyword evidence="15" id="KW-0472">Membrane</keyword>
<comment type="cofactor">
    <cofactor evidence="3">
        <name>a divalent metal cation</name>
        <dbReference type="ChEBI" id="CHEBI:60240"/>
    </cofactor>
</comment>
<feature type="compositionally biased region" description="Low complexity" evidence="14">
    <location>
        <begin position="778"/>
        <end position="796"/>
    </location>
</feature>
<evidence type="ECO:0000256" key="9">
    <source>
        <dbReference type="ARBA" id="ARBA00022729"/>
    </source>
</evidence>
<evidence type="ECO:0000256" key="5">
    <source>
        <dbReference type="ARBA" id="ARBA00006654"/>
    </source>
</evidence>
<dbReference type="InterPro" id="IPR006146">
    <property type="entry name" value="5'-Nucleotdase_CS"/>
</dbReference>
<protein>
    <submittedName>
        <fullName evidence="18">Bifunctional 2',3'-cyclic nucleotide 2'-phosphodiesterase/3'-nucleotidase protein</fullName>
    </submittedName>
</protein>
<dbReference type="Proteomes" id="UP000073434">
    <property type="component" value="Unassembled WGS sequence"/>
</dbReference>
<reference evidence="18 19" key="1">
    <citation type="submission" date="2016-02" db="EMBL/GenBank/DDBJ databases">
        <authorList>
            <consortium name="Pathogen Informatics"/>
        </authorList>
    </citation>
    <scope>NUCLEOTIDE SEQUENCE [LARGE SCALE GENOMIC DNA]</scope>
    <source>
        <strain evidence="18 19">LSS23</strain>
    </source>
</reference>
<dbReference type="PANTHER" id="PTHR11575">
    <property type="entry name" value="5'-NUCLEOTIDASE-RELATED"/>
    <property type="match status" value="1"/>
</dbReference>
<dbReference type="PANTHER" id="PTHR11575:SF6">
    <property type="entry name" value="2',3'-CYCLIC-NUCLEOTIDE 2'-PHOSPHODIESTERASE_3'-NUCLEOTIDASE"/>
    <property type="match status" value="1"/>
</dbReference>
<comment type="subcellular location">
    <subcellularLocation>
        <location evidence="4">Cell envelope</location>
    </subcellularLocation>
</comment>
<keyword evidence="15" id="KW-1133">Transmembrane helix</keyword>
<dbReference type="InterPro" id="IPR004843">
    <property type="entry name" value="Calcineurin-like_PHP"/>
</dbReference>